<keyword evidence="2" id="KW-1185">Reference proteome</keyword>
<evidence type="ECO:0000313" key="2">
    <source>
        <dbReference type="Proteomes" id="UP000744676"/>
    </source>
</evidence>
<proteinExistence type="predicted"/>
<accession>A0ACB6V188</accession>
<gene>
    <name evidence="1" type="ORF">D0Z00_003431</name>
</gene>
<name>A0ACB6V188_9ASCO</name>
<dbReference type="EMBL" id="QVQA01000153">
    <property type="protein sequence ID" value="KAF5094706.1"/>
    <property type="molecule type" value="Genomic_DNA"/>
</dbReference>
<dbReference type="Proteomes" id="UP000744676">
    <property type="component" value="Unassembled WGS sequence"/>
</dbReference>
<organism evidence="1 2">
    <name type="scientific">Geotrichum galactomycetum</name>
    <dbReference type="NCBI Taxonomy" id="27317"/>
    <lineage>
        <taxon>Eukaryota</taxon>
        <taxon>Fungi</taxon>
        <taxon>Dikarya</taxon>
        <taxon>Ascomycota</taxon>
        <taxon>Saccharomycotina</taxon>
        <taxon>Dipodascomycetes</taxon>
        <taxon>Dipodascales</taxon>
        <taxon>Dipodascaceae</taxon>
        <taxon>Geotrichum</taxon>
    </lineage>
</organism>
<sequence length="438" mass="47124">MSEAYDTGGLSSGSTNTAAATTAVTVTATCTEYNVENPSGASHVFLLRHFDSAAALVAALGPRPSRTTLVLTVRRGARCYTLVDLAPGVTDAVLHRVRDQVLAGHARVTGFVDLTQRADALHTIAALRYMFPHAGTPVTFGARSKPTSTATATADITSGSEDEQWHNESADTSLDSALLKSPPPLGKHNDHERAISILRTAFLETQAALHRTQAELQRKIAELEECQASYIELAEMAGTVLLDPPLATTTTPTHTQKPLSSVQDVTLTHEPTPATTSVATLTTNAAGPTTPLPTSADRHPCASTTTKTQTTTITTTRPDLSHDNNDTINNMTKNDTNNCNDPDHNNNNNKDHADAGATSDWCCRSCLAQSDALRRLEQTLAARELEVRGLRAEHVSAHRESQYLIRQYNRALQESRCLRQQLEDLSPKPAAGVSLRSP</sequence>
<protein>
    <submittedName>
        <fullName evidence="1">Uncharacterized protein</fullName>
    </submittedName>
</protein>
<reference evidence="1 2" key="1">
    <citation type="journal article" date="2020" name="Front. Microbiol.">
        <title>Phenotypic and Genetic Characterization of the Cheese Ripening Yeast Geotrichum candidum.</title>
        <authorList>
            <person name="Perkins V."/>
            <person name="Vignola S."/>
            <person name="Lessard M.H."/>
            <person name="Plante P.L."/>
            <person name="Corbeil J."/>
            <person name="Dugat-Bony E."/>
            <person name="Frenette M."/>
            <person name="Labrie S."/>
        </authorList>
    </citation>
    <scope>NUCLEOTIDE SEQUENCE [LARGE SCALE GENOMIC DNA]</scope>
    <source>
        <strain evidence="1 2">LMA-1147</strain>
    </source>
</reference>
<evidence type="ECO:0000313" key="1">
    <source>
        <dbReference type="EMBL" id="KAF5094706.1"/>
    </source>
</evidence>
<comment type="caution">
    <text evidence="1">The sequence shown here is derived from an EMBL/GenBank/DDBJ whole genome shotgun (WGS) entry which is preliminary data.</text>
</comment>